<dbReference type="KEGG" id="pmrn:116955644"/>
<dbReference type="PROSITE" id="PS50238">
    <property type="entry name" value="RHOGAP"/>
    <property type="match status" value="1"/>
</dbReference>
<dbReference type="InterPro" id="IPR048869">
    <property type="entry name" value="OCRL-1_2_ASH"/>
</dbReference>
<dbReference type="GO" id="GO:0031901">
    <property type="term" value="C:early endosome membrane"/>
    <property type="evidence" value="ECO:0007669"/>
    <property type="project" value="UniProtKB-SubCell"/>
</dbReference>
<organism evidence="12 13">
    <name type="scientific">Petromyzon marinus</name>
    <name type="common">Sea lamprey</name>
    <dbReference type="NCBI Taxonomy" id="7757"/>
    <lineage>
        <taxon>Eukaryota</taxon>
        <taxon>Metazoa</taxon>
        <taxon>Chordata</taxon>
        <taxon>Craniata</taxon>
        <taxon>Vertebrata</taxon>
        <taxon>Cyclostomata</taxon>
        <taxon>Hyperoartia</taxon>
        <taxon>Petromyzontiformes</taxon>
        <taxon>Petromyzontidae</taxon>
        <taxon>Petromyzon</taxon>
    </lineage>
</organism>
<evidence type="ECO:0000259" key="11">
    <source>
        <dbReference type="PROSITE" id="PS50238"/>
    </source>
</evidence>
<dbReference type="SMART" id="SM00324">
    <property type="entry name" value="RhoGAP"/>
    <property type="match status" value="1"/>
</dbReference>
<keyword evidence="6" id="KW-0378">Hydrolase</keyword>
<keyword evidence="12" id="KW-1185">Reference proteome</keyword>
<keyword evidence="8" id="KW-0472">Membrane</keyword>
<dbReference type="Pfam" id="PF22669">
    <property type="entry name" value="Exo_endo_phos2"/>
    <property type="match status" value="1"/>
</dbReference>
<dbReference type="InterPro" id="IPR013783">
    <property type="entry name" value="Ig-like_fold"/>
</dbReference>
<dbReference type="FunFam" id="3.60.10.10:FF:000004">
    <property type="entry name" value="Type II inositol 1,4,5-trisphosphate 5-phosphatase"/>
    <property type="match status" value="1"/>
</dbReference>
<dbReference type="PANTHER" id="PTHR11200:SF300">
    <property type="entry name" value="TYPE II INOSITOL 1,4,5-TRISPHOSPHATE 5-PHOSPHATASE"/>
    <property type="match status" value="1"/>
</dbReference>
<keyword evidence="5" id="KW-0967">Endosome</keyword>
<dbReference type="Gene3D" id="3.60.10.10">
    <property type="entry name" value="Endonuclease/exonuclease/phosphatase"/>
    <property type="match status" value="1"/>
</dbReference>
<sequence>MDGPKARTRVGHEEVELSAPTNGSDARAAGLACPSWEIRSARRGPEREREAAGALHKSATERRQGPSESPGAVAPAGAGAAGAGGLGLPARCRQRESQRPPVTRSRKEWPASEMDNRSNGDMRGQRRTHRRPPPVPGEGGALKASAVGGAPPPHMEPPVRSQLFSIQQFGARDNLVKCLLLSREREYTTPRDFRFHVGTYNVNGQSPGEALGPWLAGDPEPPDVYCVGFQELDLSKEAFVFSDSPKEEEWLRAVTESLHPGARYVKVRLVRLVGMMLLVFAREEHASFISEVEAETVGTGIMGKMGNKGGVAVRFLLHSSSVCVVNAHLAAHTEEVERRNQDYRDIVSRLSFPQIDATLPRLSIPNHDIILWLGDLNYRLTEVDVEKVKLLIEDQDFQTLQQHDQSGAVCQLSLQRGKKLAFSGYSEGAVTFQPTYKYDTGSSKWDTSEKCRVPAWCDRVLWKGPGVQLLRYGSHMELCVSDHKPVSAVFNIAVSVLDTVLYKRVFEDVVKTMDKMENECLPSVTLSQREFVFPEVKFLQLQVQSLFITNDGQGPCQFEFICKLDETSYCKEWLSASPNKAIIKPGATVEVELEVYVNKSTAPRLNSGDDRVEDILVLHLAGGKDYFVTVSGSYLPSCFGSSLQALCRMREPVREVRPGVLLALGDEGFPQTEQAQLPPCVDERVAQCAFFEKPLHVPKELWMMVDHLYQHGCQQEDLFQQPGLHAEMEEIRDALDTGFPEKLPGSNHSVAEALLIFLEALPEPVVCYELYSRCLDASASYAQSKQELSRLPGCHDSAFHYLAAFLRELLKHSAANHTDARMLASVFGSVLLRPPPNRRRLPDDRRKHIAFMQHFLSHDESS</sequence>
<evidence type="ECO:0000256" key="4">
    <source>
        <dbReference type="ARBA" id="ARBA00013044"/>
    </source>
</evidence>
<feature type="compositionally biased region" description="Basic and acidic residues" evidence="10">
    <location>
        <begin position="105"/>
        <end position="124"/>
    </location>
</feature>
<dbReference type="InterPro" id="IPR008936">
    <property type="entry name" value="Rho_GTPase_activation_prot"/>
</dbReference>
<evidence type="ECO:0000256" key="10">
    <source>
        <dbReference type="SAM" id="MobiDB-lite"/>
    </source>
</evidence>
<evidence type="ECO:0000256" key="1">
    <source>
        <dbReference type="ARBA" id="ARBA00004146"/>
    </source>
</evidence>
<evidence type="ECO:0000256" key="7">
    <source>
        <dbReference type="ARBA" id="ARBA00023098"/>
    </source>
</evidence>
<evidence type="ECO:0000256" key="8">
    <source>
        <dbReference type="ARBA" id="ARBA00023136"/>
    </source>
</evidence>
<dbReference type="Pfam" id="PF00620">
    <property type="entry name" value="RhoGAP"/>
    <property type="match status" value="1"/>
</dbReference>
<dbReference type="PANTHER" id="PTHR11200">
    <property type="entry name" value="INOSITOL 5-PHOSPHATASE"/>
    <property type="match status" value="1"/>
</dbReference>
<dbReference type="InterPro" id="IPR000198">
    <property type="entry name" value="RhoGAP_dom"/>
</dbReference>
<dbReference type="SUPFAM" id="SSF56219">
    <property type="entry name" value="DNase I-like"/>
    <property type="match status" value="1"/>
</dbReference>
<dbReference type="InterPro" id="IPR037793">
    <property type="entry name" value="OCRL1/INPP5B_INPP5c"/>
</dbReference>
<protein>
    <recommendedName>
        <fullName evidence="4">phosphoinositide 5-phosphatase</fullName>
        <ecNumber evidence="4">3.1.3.36</ecNumber>
    </recommendedName>
</protein>
<dbReference type="GO" id="GO:0030670">
    <property type="term" value="C:phagocytic vesicle membrane"/>
    <property type="evidence" value="ECO:0007669"/>
    <property type="project" value="UniProtKB-SubCell"/>
</dbReference>
<dbReference type="InterPro" id="IPR000300">
    <property type="entry name" value="IPPc"/>
</dbReference>
<dbReference type="Gene3D" id="2.60.40.10">
    <property type="entry name" value="Immunoglobulins"/>
    <property type="match status" value="1"/>
</dbReference>
<dbReference type="Gene3D" id="1.10.555.10">
    <property type="entry name" value="Rho GTPase activation protein"/>
    <property type="match status" value="1"/>
</dbReference>
<comment type="subcellular location">
    <subcellularLocation>
        <location evidence="2">Cytoplasmic vesicle</location>
        <location evidence="2">Phagosome membrane</location>
    </subcellularLocation>
    <subcellularLocation>
        <location evidence="1">Early endosome membrane</location>
    </subcellularLocation>
</comment>
<dbReference type="GO" id="GO:0004439">
    <property type="term" value="F:phosphatidylinositol-4,5-bisphosphate 5-phosphatase activity"/>
    <property type="evidence" value="ECO:0007669"/>
    <property type="project" value="UniProtKB-EC"/>
</dbReference>
<dbReference type="RefSeq" id="XP_032832742.1">
    <property type="nucleotide sequence ID" value="XM_032976851.1"/>
</dbReference>
<keyword evidence="9" id="KW-0968">Cytoplasmic vesicle</keyword>
<dbReference type="GO" id="GO:0046856">
    <property type="term" value="P:phosphatidylinositol dephosphorylation"/>
    <property type="evidence" value="ECO:0007669"/>
    <property type="project" value="InterPro"/>
</dbReference>
<accession>A0AAJ7UDE4</accession>
<dbReference type="EC" id="3.1.3.36" evidence="4"/>
<dbReference type="InterPro" id="IPR036691">
    <property type="entry name" value="Endo/exonu/phosph_ase_sf"/>
</dbReference>
<dbReference type="CDD" id="cd04380">
    <property type="entry name" value="RhoGAP_OCRL1"/>
    <property type="match status" value="1"/>
</dbReference>
<comment type="similarity">
    <text evidence="3">Belongs to the inositol 1,4,5-trisphosphate 5-phosphatase type II family.</text>
</comment>
<feature type="region of interest" description="Disordered" evidence="10">
    <location>
        <begin position="1"/>
        <end position="154"/>
    </location>
</feature>
<dbReference type="FunFam" id="1.10.555.10:FF:000012">
    <property type="entry name" value="Putative inositol polyphosphate 5-phosphatase OCRL-1"/>
    <property type="match status" value="1"/>
</dbReference>
<dbReference type="SUPFAM" id="SSF48350">
    <property type="entry name" value="GTPase activation domain, GAP"/>
    <property type="match status" value="1"/>
</dbReference>
<evidence type="ECO:0000256" key="5">
    <source>
        <dbReference type="ARBA" id="ARBA00022753"/>
    </source>
</evidence>
<evidence type="ECO:0000256" key="9">
    <source>
        <dbReference type="ARBA" id="ARBA00023329"/>
    </source>
</evidence>
<evidence type="ECO:0000313" key="13">
    <source>
        <dbReference type="RefSeq" id="XP_032832742.1"/>
    </source>
</evidence>
<reference evidence="13" key="1">
    <citation type="submission" date="2025-08" db="UniProtKB">
        <authorList>
            <consortium name="RefSeq"/>
        </authorList>
    </citation>
    <scope>IDENTIFICATION</scope>
    <source>
        <tissue evidence="13">Sperm</tissue>
    </source>
</reference>
<name>A0AAJ7UDE4_PETMA</name>
<dbReference type="FunFam" id="2.60.40.10:FF:000132">
    <property type="entry name" value="Inositol polyphosphate 5-phosphatase OCRL-1 isoform b"/>
    <property type="match status" value="1"/>
</dbReference>
<dbReference type="AlphaFoldDB" id="A0AAJ7UDE4"/>
<dbReference type="GO" id="GO:0005829">
    <property type="term" value="C:cytosol"/>
    <property type="evidence" value="ECO:0007669"/>
    <property type="project" value="TreeGrafter"/>
</dbReference>
<dbReference type="Proteomes" id="UP001318040">
    <property type="component" value="Chromosome 60"/>
</dbReference>
<proteinExistence type="inferred from homology"/>
<evidence type="ECO:0000256" key="6">
    <source>
        <dbReference type="ARBA" id="ARBA00022801"/>
    </source>
</evidence>
<evidence type="ECO:0000256" key="2">
    <source>
        <dbReference type="ARBA" id="ARBA00004580"/>
    </source>
</evidence>
<dbReference type="Pfam" id="PF21310">
    <property type="entry name" value="OCRL-like_ASH"/>
    <property type="match status" value="1"/>
</dbReference>
<dbReference type="GO" id="GO:0052658">
    <property type="term" value="F:inositol-1,4,5-trisphosphate 5-phosphatase activity"/>
    <property type="evidence" value="ECO:0007669"/>
    <property type="project" value="TreeGrafter"/>
</dbReference>
<dbReference type="SMART" id="SM00128">
    <property type="entry name" value="IPPc"/>
    <property type="match status" value="1"/>
</dbReference>
<dbReference type="InterPro" id="IPR047078">
    <property type="entry name" value="RhoGAP_OCRL1"/>
</dbReference>
<dbReference type="GO" id="GO:0007165">
    <property type="term" value="P:signal transduction"/>
    <property type="evidence" value="ECO:0007669"/>
    <property type="project" value="InterPro"/>
</dbReference>
<gene>
    <name evidence="13" type="primary">INPP5B</name>
</gene>
<keyword evidence="7" id="KW-0443">Lipid metabolism</keyword>
<dbReference type="InterPro" id="IPR046985">
    <property type="entry name" value="IP5"/>
</dbReference>
<evidence type="ECO:0000313" key="12">
    <source>
        <dbReference type="Proteomes" id="UP001318040"/>
    </source>
</evidence>
<feature type="compositionally biased region" description="Basic and acidic residues" evidence="10">
    <location>
        <begin position="39"/>
        <end position="51"/>
    </location>
</feature>
<evidence type="ECO:0000256" key="3">
    <source>
        <dbReference type="ARBA" id="ARBA00005910"/>
    </source>
</evidence>
<feature type="domain" description="Rho-GAP" evidence="11">
    <location>
        <begin position="689"/>
        <end position="862"/>
    </location>
</feature>
<dbReference type="CDD" id="cd09093">
    <property type="entry name" value="INPP5c_INPP5B"/>
    <property type="match status" value="1"/>
</dbReference>